<evidence type="ECO:0000313" key="3">
    <source>
        <dbReference type="EMBL" id="TVY46880.1"/>
    </source>
</evidence>
<dbReference type="Pfam" id="PF04818">
    <property type="entry name" value="CID"/>
    <property type="match status" value="1"/>
</dbReference>
<dbReference type="GO" id="GO:0031124">
    <property type="term" value="P:mRNA 3'-end processing"/>
    <property type="evidence" value="ECO:0007669"/>
    <property type="project" value="InterPro"/>
</dbReference>
<proteinExistence type="predicted"/>
<feature type="compositionally biased region" description="Basic and acidic residues" evidence="1">
    <location>
        <begin position="278"/>
        <end position="289"/>
    </location>
</feature>
<feature type="domain" description="CID" evidence="2">
    <location>
        <begin position="1"/>
        <end position="149"/>
    </location>
</feature>
<dbReference type="FunFam" id="1.25.40.90:FF:000030">
    <property type="entry name" value="DUF618 domain protein"/>
    <property type="match status" value="1"/>
</dbReference>
<gene>
    <name evidence="3" type="primary">SPBC337.03</name>
    <name evidence="3" type="ORF">LCER1_G008457</name>
</gene>
<dbReference type="Gene3D" id="1.25.40.90">
    <property type="match status" value="1"/>
</dbReference>
<dbReference type="InterPro" id="IPR006569">
    <property type="entry name" value="CID_dom"/>
</dbReference>
<dbReference type="GO" id="GO:0099122">
    <property type="term" value="F:RNA polymerase II C-terminal domain binding"/>
    <property type="evidence" value="ECO:0007669"/>
    <property type="project" value="InterPro"/>
</dbReference>
<accession>A0A7D8Z1V4</accession>
<comment type="caution">
    <text evidence="3">The sequence shown here is derived from an EMBL/GenBank/DDBJ whole genome shotgun (WGS) entry which is preliminary data.</text>
</comment>
<feature type="region of interest" description="Disordered" evidence="1">
    <location>
        <begin position="278"/>
        <end position="334"/>
    </location>
</feature>
<dbReference type="CDD" id="cd17003">
    <property type="entry name" value="CID_Rtt103"/>
    <property type="match status" value="1"/>
</dbReference>
<protein>
    <submittedName>
        <fullName evidence="3">UPF0400 protein</fullName>
    </submittedName>
</protein>
<dbReference type="InterPro" id="IPR047883">
    <property type="entry name" value="Rtt103-like_CID"/>
</dbReference>
<keyword evidence="4" id="KW-1185">Reference proteome</keyword>
<evidence type="ECO:0000259" key="2">
    <source>
        <dbReference type="PROSITE" id="PS51391"/>
    </source>
</evidence>
<dbReference type="SUPFAM" id="SSF48464">
    <property type="entry name" value="ENTH/VHS domain"/>
    <property type="match status" value="1"/>
</dbReference>
<evidence type="ECO:0000313" key="4">
    <source>
        <dbReference type="Proteomes" id="UP000481288"/>
    </source>
</evidence>
<dbReference type="EMBL" id="QGMG01001552">
    <property type="protein sequence ID" value="TVY46880.1"/>
    <property type="molecule type" value="Genomic_DNA"/>
</dbReference>
<organism evidence="3 4">
    <name type="scientific">Lachnellula cervina</name>
    <dbReference type="NCBI Taxonomy" id="1316786"/>
    <lineage>
        <taxon>Eukaryota</taxon>
        <taxon>Fungi</taxon>
        <taxon>Dikarya</taxon>
        <taxon>Ascomycota</taxon>
        <taxon>Pezizomycotina</taxon>
        <taxon>Leotiomycetes</taxon>
        <taxon>Helotiales</taxon>
        <taxon>Lachnaceae</taxon>
        <taxon>Lachnellula</taxon>
    </lineage>
</organism>
<dbReference type="Proteomes" id="UP000481288">
    <property type="component" value="Unassembled WGS sequence"/>
</dbReference>
<dbReference type="InterPro" id="IPR008942">
    <property type="entry name" value="ENTH_VHS"/>
</dbReference>
<name>A0A7D8Z1V4_9HELO</name>
<dbReference type="AlphaFoldDB" id="A0A7D8Z1V4"/>
<dbReference type="PANTHER" id="PTHR12460:SF0">
    <property type="entry name" value="CID DOMAIN-CONTAINING PROTEIN-RELATED"/>
    <property type="match status" value="1"/>
</dbReference>
<dbReference type="OrthoDB" id="10069473at2759"/>
<evidence type="ECO:0000256" key="1">
    <source>
        <dbReference type="SAM" id="MobiDB-lite"/>
    </source>
</evidence>
<dbReference type="SMART" id="SM00582">
    <property type="entry name" value="RPR"/>
    <property type="match status" value="1"/>
</dbReference>
<reference evidence="3 4" key="1">
    <citation type="submission" date="2018-05" db="EMBL/GenBank/DDBJ databases">
        <title>Whole genome sequencing for identification of molecular markers to develop diagnostic detection tools for the regulated plant pathogen Lachnellula willkommii.</title>
        <authorList>
            <person name="Giroux E."/>
            <person name="Bilodeau G."/>
        </authorList>
    </citation>
    <scope>NUCLEOTIDE SEQUENCE [LARGE SCALE GENOMIC DNA]</scope>
    <source>
        <strain evidence="3 4">CBS 625.97</strain>
    </source>
</reference>
<dbReference type="PANTHER" id="PTHR12460">
    <property type="entry name" value="CYCLIN-DEPENDENT KINASE INHIBITOR-RELATED PROTEIN"/>
    <property type="match status" value="1"/>
</dbReference>
<dbReference type="PROSITE" id="PS51391">
    <property type="entry name" value="CID"/>
    <property type="match status" value="1"/>
</dbReference>
<sequence>MSYSDDAVLAKLSALNETQESIVRYLYPHQVAGSNDLQVTVAQWVMFHRRHADRTGQLWLQRLKDSGSNKRLNLVYLANEVAQQSKARHKDDFLIAFSPVIAEATATAYKGATNEVQQKLRRVVEVWRQRQIFDLGIQESIETRIDDLDKTRSSGKRLGGSIFSSNTGSTPNELAPLVEPQQTLTKSTLTAKTALTNANQDYDKLNDPSATIPTAPVHAARLNGLLKSLANAEGAVAEGIKARKALIEGLEKILGTNRAALAADEAQLSELTSRKIETDTKKRDVEDTIMRGFNPNSNPSTPVGVGDGSPAVNQSPITPAPEPDRPEVEALTPPGYPQPPATEPVPELDLYANNGTSHMIAEQLPFQPAAGADLLSSLSTSYGASAASVKKRKLNDIDFPDLGGDAMDGLDADVAEMLMKDTTNGH</sequence>